<comment type="caution">
    <text evidence="1">The sequence shown here is derived from an EMBL/GenBank/DDBJ whole genome shotgun (WGS) entry which is preliminary data.</text>
</comment>
<reference evidence="1 2" key="1">
    <citation type="journal article" date="2021" name="Appl. Environ. Microbiol.">
        <title>Genetic linkage and physical mapping for an oyster mushroom Pleurotus cornucopiae and QTL analysis for the trait cap color.</title>
        <authorList>
            <person name="Zhang Y."/>
            <person name="Gao W."/>
            <person name="Sonnenberg A."/>
            <person name="Chen Q."/>
            <person name="Zhang J."/>
            <person name="Huang C."/>
        </authorList>
    </citation>
    <scope>NUCLEOTIDE SEQUENCE [LARGE SCALE GENOMIC DNA]</scope>
    <source>
        <strain evidence="1">CCMSSC00406</strain>
    </source>
</reference>
<evidence type="ECO:0000313" key="1">
    <source>
        <dbReference type="EMBL" id="KAG9219771.1"/>
    </source>
</evidence>
<dbReference type="Proteomes" id="UP000824881">
    <property type="component" value="Unassembled WGS sequence"/>
</dbReference>
<sequence>MDEFLVSSLGNITTEQACSLSQIRELPEPTRASVSKYTVCPSVMDLHQHILHLPSPLTPHSCITIVPITFIGLNPAEIPSNPEPDMQPTPDTVKRALLCLDILGRCTEMIPWGQTPALMIAALILHNHNLVFTWVHFVQRYYFGQEPRSSDDSSVVANRKLALFILTSVSTSVAQARERISYAKHPLLVETVIDVWRKIIDLDLEANEPYLGTLCQQIDCILTHLWNRGYPSQAVIDLCGGHAAIVALLLAHLERDIERITDPSNSVPFYKLQSTFPYIISFLSNPPFVSEFLAQRAIMRIAGVMRRLHRKCASYFSSNGIAHFLAALVLQIFGSFERLAGLPAVEEILSSGILRAARKNSWRTLKNSSGTDTLDSLVGCVMRYIIYPTVIRRAVKLVRSPSSPFPDPDARAIWRTFDAFVAPYGRLWAESALPAREIHEVCATCAVGPEKKVLRRCSGCHMRSYCSVVCQQLGWKLRHHDIECKVFNLSQMQSEITNRCRGLIYMAKLEDHVLRNDLVGKVATCLSSITSKSTCERDEIPVLLVKLDAGGNAFTAKRWADFPDIFCGTWKSVMLRNLKGRVKYVAVLSLPMGDREFYFFSPIAIMMRVKDPNFWAKAD</sequence>
<name>A0ACB7IRS9_PLECO</name>
<accession>A0ACB7IRS9</accession>
<gene>
    <name evidence="1" type="ORF">CCMSSC00406_0008148</name>
</gene>
<keyword evidence="2" id="KW-1185">Reference proteome</keyword>
<protein>
    <submittedName>
        <fullName evidence="1">Uncharacterized protein</fullName>
    </submittedName>
</protein>
<proteinExistence type="predicted"/>
<evidence type="ECO:0000313" key="2">
    <source>
        <dbReference type="Proteomes" id="UP000824881"/>
    </source>
</evidence>
<dbReference type="EMBL" id="WQMT02000008">
    <property type="protein sequence ID" value="KAG9219771.1"/>
    <property type="molecule type" value="Genomic_DNA"/>
</dbReference>
<organism evidence="1 2">
    <name type="scientific">Pleurotus cornucopiae</name>
    <name type="common">Cornucopia mushroom</name>
    <dbReference type="NCBI Taxonomy" id="5321"/>
    <lineage>
        <taxon>Eukaryota</taxon>
        <taxon>Fungi</taxon>
        <taxon>Dikarya</taxon>
        <taxon>Basidiomycota</taxon>
        <taxon>Agaricomycotina</taxon>
        <taxon>Agaricomycetes</taxon>
        <taxon>Agaricomycetidae</taxon>
        <taxon>Agaricales</taxon>
        <taxon>Pleurotineae</taxon>
        <taxon>Pleurotaceae</taxon>
        <taxon>Pleurotus</taxon>
    </lineage>
</organism>